<gene>
    <name evidence="1" type="ORF">LKE05_10885</name>
</gene>
<organism evidence="1 2">
    <name type="scientific">Hominilimicola fabiformis</name>
    <dbReference type="NCBI Taxonomy" id="2885356"/>
    <lineage>
        <taxon>Bacteria</taxon>
        <taxon>Bacillati</taxon>
        <taxon>Bacillota</taxon>
        <taxon>Clostridia</taxon>
        <taxon>Eubacteriales</taxon>
        <taxon>Oscillospiraceae</taxon>
        <taxon>Hominilimicola</taxon>
    </lineage>
</organism>
<dbReference type="RefSeq" id="WP_022230653.1">
    <property type="nucleotide sequence ID" value="NZ_JAJEQM010000015.1"/>
</dbReference>
<dbReference type="AlphaFoldDB" id="A0AAE3E0I6"/>
<reference evidence="1 2" key="1">
    <citation type="submission" date="2021-10" db="EMBL/GenBank/DDBJ databases">
        <title>Anaerobic single-cell dispensing facilitates the cultivation of human gut bacteria.</title>
        <authorList>
            <person name="Afrizal A."/>
        </authorList>
    </citation>
    <scope>NUCLEOTIDE SEQUENCE [LARGE SCALE GENOMIC DNA]</scope>
    <source>
        <strain evidence="1 2">CLA-AA-H232</strain>
    </source>
</reference>
<evidence type="ECO:0000313" key="2">
    <source>
        <dbReference type="Proteomes" id="UP001198242"/>
    </source>
</evidence>
<proteinExistence type="predicted"/>
<dbReference type="Proteomes" id="UP001198242">
    <property type="component" value="Unassembled WGS sequence"/>
</dbReference>
<sequence length="57" mass="6793">MIPNDPAILLSFVNTKLRDFYSNLDDMCDDMELERKTIEDKLSLIGYKYSEERNQFI</sequence>
<name>A0AAE3E0I6_9FIRM</name>
<dbReference type="Pfam" id="PF14056">
    <property type="entry name" value="DUF4250"/>
    <property type="match status" value="1"/>
</dbReference>
<keyword evidence="2" id="KW-1185">Reference proteome</keyword>
<protein>
    <submittedName>
        <fullName evidence="1">DUF4250 domain-containing protein</fullName>
    </submittedName>
</protein>
<evidence type="ECO:0000313" key="1">
    <source>
        <dbReference type="EMBL" id="MCC2211292.1"/>
    </source>
</evidence>
<dbReference type="InterPro" id="IPR025346">
    <property type="entry name" value="DUF4250"/>
</dbReference>
<comment type="caution">
    <text evidence="1">The sequence shown here is derived from an EMBL/GenBank/DDBJ whole genome shotgun (WGS) entry which is preliminary data.</text>
</comment>
<dbReference type="EMBL" id="JAJEQM010000015">
    <property type="protein sequence ID" value="MCC2211292.1"/>
    <property type="molecule type" value="Genomic_DNA"/>
</dbReference>
<accession>A0AAE3E0I6</accession>